<dbReference type="AlphaFoldDB" id="F2J0C1"/>
<dbReference type="Pfam" id="PF08241">
    <property type="entry name" value="Methyltransf_11"/>
    <property type="match status" value="1"/>
</dbReference>
<dbReference type="PATRIC" id="fig|991905.3.peg.221"/>
<name>F2J0C1_POLGS</name>
<evidence type="ECO:0000313" key="3">
    <source>
        <dbReference type="EMBL" id="ADZ68655.1"/>
    </source>
</evidence>
<reference evidence="3 4" key="1">
    <citation type="journal article" date="2011" name="J. Bacteriol.">
        <title>Complete genome sequence of Polymorphum gilvum SL003B-26A1T, a crude oil-degrading bacterium from oil-polluted saline soil.</title>
        <authorList>
            <person name="Li S.G."/>
            <person name="Tang Y.Q."/>
            <person name="Nie Y."/>
            <person name="Cai M."/>
            <person name="Wu X.L."/>
        </authorList>
    </citation>
    <scope>NUCLEOTIDE SEQUENCE [LARGE SCALE GENOMIC DNA]</scope>
    <source>
        <strain evidence="4">LMG 25793 / CGMCC 1.9160 / SL003B-26A1</strain>
    </source>
</reference>
<organism evidence="3 4">
    <name type="scientific">Polymorphum gilvum (strain LMG 25793 / CGMCC 1.9160 / SL003B-26A1)</name>
    <dbReference type="NCBI Taxonomy" id="991905"/>
    <lineage>
        <taxon>Bacteria</taxon>
        <taxon>Pseudomonadati</taxon>
        <taxon>Pseudomonadota</taxon>
        <taxon>Alphaproteobacteria</taxon>
        <taxon>Rhodobacterales</taxon>
        <taxon>Paracoccaceae</taxon>
        <taxon>Polymorphum</taxon>
    </lineage>
</organism>
<dbReference type="GO" id="GO:0032259">
    <property type="term" value="P:methylation"/>
    <property type="evidence" value="ECO:0007669"/>
    <property type="project" value="UniProtKB-KW"/>
</dbReference>
<dbReference type="InterPro" id="IPR013216">
    <property type="entry name" value="Methyltransf_11"/>
</dbReference>
<protein>
    <submittedName>
        <fullName evidence="3">Methyltransferase domain family</fullName>
    </submittedName>
</protein>
<dbReference type="OrthoDB" id="9800231at2"/>
<dbReference type="InterPro" id="IPR029063">
    <property type="entry name" value="SAM-dependent_MTases_sf"/>
</dbReference>
<dbReference type="STRING" id="991905.SL003B_0217"/>
<dbReference type="Proteomes" id="UP000008130">
    <property type="component" value="Chromosome"/>
</dbReference>
<dbReference type="SUPFAM" id="SSF53335">
    <property type="entry name" value="S-adenosyl-L-methionine-dependent methyltransferases"/>
    <property type="match status" value="1"/>
</dbReference>
<accession>F2J0C1</accession>
<dbReference type="GO" id="GO:0008757">
    <property type="term" value="F:S-adenosylmethionine-dependent methyltransferase activity"/>
    <property type="evidence" value="ECO:0007669"/>
    <property type="project" value="InterPro"/>
</dbReference>
<dbReference type="Gene3D" id="3.40.50.150">
    <property type="entry name" value="Vaccinia Virus protein VP39"/>
    <property type="match status" value="1"/>
</dbReference>
<evidence type="ECO:0000313" key="4">
    <source>
        <dbReference type="Proteomes" id="UP000008130"/>
    </source>
</evidence>
<evidence type="ECO:0000256" key="1">
    <source>
        <dbReference type="SAM" id="MobiDB-lite"/>
    </source>
</evidence>
<dbReference type="KEGG" id="pgv:SL003B_0217"/>
<keyword evidence="3" id="KW-0489">Methyltransferase</keyword>
<evidence type="ECO:0000259" key="2">
    <source>
        <dbReference type="Pfam" id="PF08241"/>
    </source>
</evidence>
<dbReference type="RefSeq" id="WP_013650980.1">
    <property type="nucleotide sequence ID" value="NC_015259.1"/>
</dbReference>
<feature type="region of interest" description="Disordered" evidence="1">
    <location>
        <begin position="242"/>
        <end position="275"/>
    </location>
</feature>
<dbReference type="EMBL" id="CP002568">
    <property type="protein sequence ID" value="ADZ68655.1"/>
    <property type="molecule type" value="Genomic_DNA"/>
</dbReference>
<feature type="domain" description="Methyltransferase type 11" evidence="2">
    <location>
        <begin position="42"/>
        <end position="130"/>
    </location>
</feature>
<sequence>MYLDVADLRTFYDLPLGRLLRSLVGGRIRALWPSLKGQSMLGVGYAGPFLRPYLDEAERCVAAMPGPQGVVAWPRERDNAAVLVDEAHLPFSDALFERALVVHALDLSGDPAAMLREVWRVLAPGGRVIVVVPNRRGLWSQSETSPFGYGRPYSRGQIQGLLKTCQFDVTANEEALFLPPTRARMVLRSARTWEAAGRRLWPAFAGLLLVEAEKRIYRGLPVEEGPRVLRVLRPVFIPEGAATGLRPAGPEPSRLTVSTGTPPVRRPDSTATTAR</sequence>
<gene>
    <name evidence="3" type="ordered locus">SL003B_0217</name>
</gene>
<dbReference type="HOGENOM" id="CLU_048277_0_0_5"/>
<dbReference type="eggNOG" id="COG2226">
    <property type="taxonomic scope" value="Bacteria"/>
</dbReference>
<keyword evidence="3" id="KW-0808">Transferase</keyword>
<keyword evidence="4" id="KW-1185">Reference proteome</keyword>
<proteinExistence type="predicted"/>